<dbReference type="EMBL" id="CDHN01000002">
    <property type="protein sequence ID" value="CEJ85720.1"/>
    <property type="molecule type" value="Genomic_DNA"/>
</dbReference>
<evidence type="ECO:0000313" key="5">
    <source>
        <dbReference type="Proteomes" id="UP000039046"/>
    </source>
</evidence>
<dbReference type="AlphaFoldDB" id="A0A0A1SZN9"/>
<dbReference type="PANTHER" id="PTHR39607">
    <property type="entry name" value="XANTHOCILLIN BIOSYNTHESIS CLUSTER TRANSCRIPTION FACTOR XANC-RELATED"/>
    <property type="match status" value="1"/>
</dbReference>
<evidence type="ECO:0000256" key="2">
    <source>
        <dbReference type="SAM" id="Phobius"/>
    </source>
</evidence>
<keyword evidence="2" id="KW-0472">Membrane</keyword>
<proteinExistence type="predicted"/>
<dbReference type="Gene3D" id="1.20.5.170">
    <property type="match status" value="1"/>
</dbReference>
<dbReference type="InterPro" id="IPR004827">
    <property type="entry name" value="bZIP"/>
</dbReference>
<sequence>MVSIEPCNQLHHQLQSSSYFVCLCALEHLLLLLLLLPTFLPLCFARPGDSLNHQTVFPAKTLFSLLHPTSTFTITTLISSAEMSVYAMPPQQSYMYAIPQSAPQQQAAPRQYSTHGTSSAFSSSALPDEDWTKISDLAERRRIQNRIAQRNYRKKLKRRLEDLERRAGSSDDGESEKPVVSPKASKRTSTSKSPAKQGATAIPTKAAARSQYTPPMEASDDLIFGTPSFDDRERNTSPPMFSSYAPYPAHDELLLQPYGATQPYPSIATTEQYANYLTSTTMSSALPSMSHFSDALKRESFSSAEESNMGSYLGYGFMHSLDMNNYDPHTPPLSHSYDQSASGSDAGFEYPTTPLSMPDSPGMLHI</sequence>
<dbReference type="PROSITE" id="PS00036">
    <property type="entry name" value="BZIP_BASIC"/>
    <property type="match status" value="1"/>
</dbReference>
<evidence type="ECO:0000259" key="3">
    <source>
        <dbReference type="PROSITE" id="PS00036"/>
    </source>
</evidence>
<dbReference type="CDD" id="cd14688">
    <property type="entry name" value="bZIP_YAP"/>
    <property type="match status" value="1"/>
</dbReference>
<keyword evidence="2" id="KW-0812">Transmembrane</keyword>
<evidence type="ECO:0000256" key="1">
    <source>
        <dbReference type="SAM" id="MobiDB-lite"/>
    </source>
</evidence>
<feature type="region of interest" description="Disordered" evidence="1">
    <location>
        <begin position="163"/>
        <end position="234"/>
    </location>
</feature>
<organism evidence="4 5">
    <name type="scientific">[Torrubiella] hemipterigena</name>
    <dbReference type="NCBI Taxonomy" id="1531966"/>
    <lineage>
        <taxon>Eukaryota</taxon>
        <taxon>Fungi</taxon>
        <taxon>Dikarya</taxon>
        <taxon>Ascomycota</taxon>
        <taxon>Pezizomycotina</taxon>
        <taxon>Sordariomycetes</taxon>
        <taxon>Hypocreomycetidae</taxon>
        <taxon>Hypocreales</taxon>
        <taxon>Clavicipitaceae</taxon>
        <taxon>Clavicipitaceae incertae sedis</taxon>
        <taxon>'Torrubiella' clade</taxon>
    </lineage>
</organism>
<dbReference type="STRING" id="1531966.A0A0A1SZN9"/>
<accession>A0A0A1SZN9</accession>
<keyword evidence="5" id="KW-1185">Reference proteome</keyword>
<dbReference type="InterPro" id="IPR046347">
    <property type="entry name" value="bZIP_sf"/>
</dbReference>
<feature type="transmembrane region" description="Helical" evidence="2">
    <location>
        <begin position="20"/>
        <end position="40"/>
    </location>
</feature>
<keyword evidence="2" id="KW-1133">Transmembrane helix</keyword>
<feature type="region of interest" description="Disordered" evidence="1">
    <location>
        <begin position="105"/>
        <end position="125"/>
    </location>
</feature>
<dbReference type="PANTHER" id="PTHR39607:SF1">
    <property type="entry name" value="B-ZIP TRANSCRIPTION FACTOR (EUROFUNG)"/>
    <property type="match status" value="1"/>
</dbReference>
<evidence type="ECO:0000313" key="4">
    <source>
        <dbReference type="EMBL" id="CEJ85720.1"/>
    </source>
</evidence>
<dbReference type="OrthoDB" id="194358at2759"/>
<dbReference type="HOGENOM" id="CLU_059772_0_0_1"/>
<dbReference type="GO" id="GO:0003700">
    <property type="term" value="F:DNA-binding transcription factor activity"/>
    <property type="evidence" value="ECO:0007669"/>
    <property type="project" value="InterPro"/>
</dbReference>
<name>A0A0A1SZN9_9HYPO</name>
<dbReference type="InterPro" id="IPR052635">
    <property type="entry name" value="Sec_Metab_Biosynth_Reg"/>
</dbReference>
<dbReference type="SUPFAM" id="SSF57959">
    <property type="entry name" value="Leucine zipper domain"/>
    <property type="match status" value="1"/>
</dbReference>
<reference evidence="4 5" key="1">
    <citation type="journal article" date="2015" name="Genome Announc.">
        <title>Draft Genome Sequence and Gene Annotation of the Entomopathogenic Fungus Verticillium hemipterigenum.</title>
        <authorList>
            <person name="Horn F."/>
            <person name="Habel A."/>
            <person name="Scharf D.H."/>
            <person name="Dworschak J."/>
            <person name="Brakhage A.A."/>
            <person name="Guthke R."/>
            <person name="Hertweck C."/>
            <person name="Linde J."/>
        </authorList>
    </citation>
    <scope>NUCLEOTIDE SEQUENCE [LARGE SCALE GENOMIC DNA]</scope>
</reference>
<protein>
    <submittedName>
        <fullName evidence="4">Putative Pc22g16800 protein</fullName>
    </submittedName>
</protein>
<feature type="region of interest" description="Disordered" evidence="1">
    <location>
        <begin position="329"/>
        <end position="366"/>
    </location>
</feature>
<dbReference type="Proteomes" id="UP000039046">
    <property type="component" value="Unassembled WGS sequence"/>
</dbReference>
<gene>
    <name evidence="4" type="ORF">VHEMI03871</name>
</gene>
<feature type="domain" description="BZIP" evidence="3">
    <location>
        <begin position="140"/>
        <end position="155"/>
    </location>
</feature>